<sequence length="80" mass="7927">MPDVEPAAPDFAASGRVGRRNALPDILGPSATAGAPDLPAKLAGLAGAEGNVGHRRGVLLPGVGAACQEFDSRLCHLSAA</sequence>
<dbReference type="InterPro" id="IPR004171">
    <property type="entry name" value="cAMP_dep_PKI"/>
</dbReference>
<evidence type="ECO:0000313" key="4">
    <source>
        <dbReference type="Ensembl" id="ENSOANP00000040017.1"/>
    </source>
</evidence>
<dbReference type="Ensembl" id="ENSOANT00000075279.1">
    <property type="protein sequence ID" value="ENSOANP00000040017.1"/>
    <property type="gene ID" value="ENSOANG00000049705.1"/>
</dbReference>
<dbReference type="InParanoid" id="A0A6I8NG21"/>
<keyword evidence="5" id="KW-1185">Reference proteome</keyword>
<reference evidence="4 5" key="1">
    <citation type="journal article" date="2008" name="Nature">
        <title>Genome analysis of the platypus reveals unique signatures of evolution.</title>
        <authorList>
            <person name="Warren W.C."/>
            <person name="Hillier L.W."/>
            <person name="Marshall Graves J.A."/>
            <person name="Birney E."/>
            <person name="Ponting C.P."/>
            <person name="Grutzner F."/>
            <person name="Belov K."/>
            <person name="Miller W."/>
            <person name="Clarke L."/>
            <person name="Chinwalla A.T."/>
            <person name="Yang S.P."/>
            <person name="Heger A."/>
            <person name="Locke D.P."/>
            <person name="Miethke P."/>
            <person name="Waters P.D."/>
            <person name="Veyrunes F."/>
            <person name="Fulton L."/>
            <person name="Fulton B."/>
            <person name="Graves T."/>
            <person name="Wallis J."/>
            <person name="Puente X.S."/>
            <person name="Lopez-Otin C."/>
            <person name="Ordonez G.R."/>
            <person name="Eichler E.E."/>
            <person name="Chen L."/>
            <person name="Cheng Z."/>
            <person name="Deakin J.E."/>
            <person name="Alsop A."/>
            <person name="Thompson K."/>
            <person name="Kirby P."/>
            <person name="Papenfuss A.T."/>
            <person name="Wakefield M.J."/>
            <person name="Olender T."/>
            <person name="Lancet D."/>
            <person name="Huttley G.A."/>
            <person name="Smit A.F."/>
            <person name="Pask A."/>
            <person name="Temple-Smith P."/>
            <person name="Batzer M.A."/>
            <person name="Walker J.A."/>
            <person name="Konkel M.K."/>
            <person name="Harris R.S."/>
            <person name="Whittington C.M."/>
            <person name="Wong E.S."/>
            <person name="Gemmell N.J."/>
            <person name="Buschiazzo E."/>
            <person name="Vargas Jentzsch I.M."/>
            <person name="Merkel A."/>
            <person name="Schmitz J."/>
            <person name="Zemann A."/>
            <person name="Churakov G."/>
            <person name="Kriegs J.O."/>
            <person name="Brosius J."/>
            <person name="Murchison E.P."/>
            <person name="Sachidanandam R."/>
            <person name="Smith C."/>
            <person name="Hannon G.J."/>
            <person name="Tsend-Ayush E."/>
            <person name="McMillan D."/>
            <person name="Attenborough R."/>
            <person name="Rens W."/>
            <person name="Ferguson-Smith M."/>
            <person name="Lefevre C.M."/>
            <person name="Sharp J.A."/>
            <person name="Nicholas K.R."/>
            <person name="Ray D.A."/>
            <person name="Kube M."/>
            <person name="Reinhardt R."/>
            <person name="Pringle T.H."/>
            <person name="Taylor J."/>
            <person name="Jones R.C."/>
            <person name="Nixon B."/>
            <person name="Dacheux J.L."/>
            <person name="Niwa H."/>
            <person name="Sekita Y."/>
            <person name="Huang X."/>
            <person name="Stark A."/>
            <person name="Kheradpour P."/>
            <person name="Kellis M."/>
            <person name="Flicek P."/>
            <person name="Chen Y."/>
            <person name="Webber C."/>
            <person name="Hardison R."/>
            <person name="Nelson J."/>
            <person name="Hallsworth-Pepin K."/>
            <person name="Delehaunty K."/>
            <person name="Markovic C."/>
            <person name="Minx P."/>
            <person name="Feng Y."/>
            <person name="Kremitzki C."/>
            <person name="Mitreva M."/>
            <person name="Glasscock J."/>
            <person name="Wylie T."/>
            <person name="Wohldmann P."/>
            <person name="Thiru P."/>
            <person name="Nhan M.N."/>
            <person name="Pohl C.S."/>
            <person name="Smith S.M."/>
            <person name="Hou S."/>
            <person name="Nefedov M."/>
            <person name="de Jong P.J."/>
            <person name="Renfree M.B."/>
            <person name="Mardis E.R."/>
            <person name="Wilson R.K."/>
        </authorList>
    </citation>
    <scope>NUCLEOTIDE SEQUENCE [LARGE SCALE GENOMIC DNA]</scope>
    <source>
        <strain evidence="4 5">Glennie</strain>
    </source>
</reference>
<reference evidence="4" key="2">
    <citation type="submission" date="2025-08" db="UniProtKB">
        <authorList>
            <consortium name="Ensembl"/>
        </authorList>
    </citation>
    <scope>IDENTIFICATION</scope>
    <source>
        <strain evidence="4">Glennie</strain>
    </source>
</reference>
<proteinExistence type="inferred from homology"/>
<dbReference type="GO" id="GO:0005634">
    <property type="term" value="C:nucleus"/>
    <property type="evidence" value="ECO:0000318"/>
    <property type="project" value="GO_Central"/>
</dbReference>
<dbReference type="Proteomes" id="UP000002279">
    <property type="component" value="Chromosome 2"/>
</dbReference>
<name>A0A6I8NG21_ORNAN</name>
<dbReference type="Bgee" id="ENSOANG00000049705">
    <property type="expression patterns" value="Expressed in cerebellum and 6 other cell types or tissues"/>
</dbReference>
<evidence type="ECO:0000256" key="3">
    <source>
        <dbReference type="ARBA" id="ARBA00023013"/>
    </source>
</evidence>
<evidence type="ECO:0000313" key="5">
    <source>
        <dbReference type="Proteomes" id="UP000002279"/>
    </source>
</evidence>
<dbReference type="GeneTree" id="ENSGT00960000186966"/>
<evidence type="ECO:0000256" key="1">
    <source>
        <dbReference type="ARBA" id="ARBA00002844"/>
    </source>
</evidence>
<dbReference type="GO" id="GO:0004862">
    <property type="term" value="F:cAMP-dependent protein kinase inhibitor activity"/>
    <property type="evidence" value="ECO:0000318"/>
    <property type="project" value="GO_Central"/>
</dbReference>
<organism evidence="4 5">
    <name type="scientific">Ornithorhynchus anatinus</name>
    <name type="common">Duckbill platypus</name>
    <dbReference type="NCBI Taxonomy" id="9258"/>
    <lineage>
        <taxon>Eukaryota</taxon>
        <taxon>Metazoa</taxon>
        <taxon>Chordata</taxon>
        <taxon>Craniata</taxon>
        <taxon>Vertebrata</taxon>
        <taxon>Euteleostomi</taxon>
        <taxon>Mammalia</taxon>
        <taxon>Monotremata</taxon>
        <taxon>Ornithorhynchidae</taxon>
        <taxon>Ornithorhynchus</taxon>
    </lineage>
</organism>
<accession>A0A6I8NG21</accession>
<dbReference type="PANTHER" id="PTHR15416">
    <property type="entry name" value="CAMP-DEPENDENT PROTEIN KINASE INHIBITOR/PKI"/>
    <property type="match status" value="1"/>
</dbReference>
<protein>
    <submittedName>
        <fullName evidence="4">Uncharacterized protein</fullName>
    </submittedName>
</protein>
<evidence type="ECO:0000256" key="2">
    <source>
        <dbReference type="ARBA" id="ARBA00006393"/>
    </source>
</evidence>
<comment type="similarity">
    <text evidence="2">Belongs to the PKI family.</text>
</comment>
<reference evidence="4" key="3">
    <citation type="submission" date="2025-09" db="UniProtKB">
        <authorList>
            <consortium name="Ensembl"/>
        </authorList>
    </citation>
    <scope>IDENTIFICATION</scope>
    <source>
        <strain evidence="4">Glennie</strain>
    </source>
</reference>
<dbReference type="AlphaFoldDB" id="A0A6I8NG21"/>
<dbReference type="FunCoup" id="A0A6I8NG21">
    <property type="interactions" value="1232"/>
</dbReference>
<comment type="function">
    <text evidence="1">Extremely potent competitive inhibitor of cAMP-dependent protein kinase activity, this protein interacts with the catalytic subunit of the enzyme after the cAMP-induced dissociation of its regulatory chains.</text>
</comment>
<keyword evidence="3" id="KW-0649">Protein kinase inhibitor</keyword>
<dbReference type="GO" id="GO:0005737">
    <property type="term" value="C:cytoplasm"/>
    <property type="evidence" value="ECO:0000318"/>
    <property type="project" value="GO_Central"/>
</dbReference>
<dbReference type="Pfam" id="PF02827">
    <property type="entry name" value="PKI"/>
    <property type="match status" value="1"/>
</dbReference>